<feature type="compositionally biased region" description="Polar residues" evidence="1">
    <location>
        <begin position="318"/>
        <end position="327"/>
    </location>
</feature>
<proteinExistence type="predicted"/>
<reference evidence="3" key="1">
    <citation type="submission" date="2017-09" db="EMBL/GenBank/DDBJ databases">
        <title>Polyketide synthases of a Diaporthe helianthi virulent isolate.</title>
        <authorList>
            <person name="Baroncelli R."/>
        </authorList>
    </citation>
    <scope>NUCLEOTIDE SEQUENCE [LARGE SCALE GENOMIC DNA]</scope>
    <source>
        <strain evidence="3">7/96</strain>
    </source>
</reference>
<feature type="compositionally biased region" description="Low complexity" evidence="1">
    <location>
        <begin position="158"/>
        <end position="176"/>
    </location>
</feature>
<evidence type="ECO:0000313" key="4">
    <source>
        <dbReference type="Proteomes" id="UP000094444"/>
    </source>
</evidence>
<feature type="compositionally biased region" description="Polar residues" evidence="1">
    <location>
        <begin position="349"/>
        <end position="358"/>
    </location>
</feature>
<protein>
    <recommendedName>
        <fullName evidence="2">C2H2-type domain-containing protein</fullName>
    </recommendedName>
</protein>
<feature type="compositionally biased region" description="Acidic residues" evidence="1">
    <location>
        <begin position="447"/>
        <end position="461"/>
    </location>
</feature>
<feature type="compositionally biased region" description="Low complexity" evidence="1">
    <location>
        <begin position="203"/>
        <end position="219"/>
    </location>
</feature>
<dbReference type="Proteomes" id="UP000094444">
    <property type="component" value="Unassembled WGS sequence"/>
</dbReference>
<feature type="compositionally biased region" description="Basic and acidic residues" evidence="1">
    <location>
        <begin position="33"/>
        <end position="49"/>
    </location>
</feature>
<accession>A0A2P5HU59</accession>
<evidence type="ECO:0000259" key="2">
    <source>
        <dbReference type="PROSITE" id="PS00028"/>
    </source>
</evidence>
<sequence>MEHPRGEARGAPGAPRRPQQASISSKTISKARPGKDGHLYKPQDVHKQGLDGAGRPIASSREAQATSRSARSFDTPQVAAPGSAEPHASAAFLESNDAQPRPRPLLHAAQPVTNHQPHNGVPLNSSNGQQHNPAVSAPQQPSRAVANNPACPSGTQGEPEAAEAPMSAARPMPAMSDETCSRPPNLGTPSHQHPTQTATSADALRSSLPSLLTSAPAVANGRLGSDLGRQHGSPGDVGGSTAGPSVPSPIRQLSADGGHPPVSKPILKMKRTGQNFPLASPRSSSPLRTPTSLHPKKAPSPNKKTGPVQQDSRDSSKASESPQTRGNAVQKAVNGPDIDNEIRSGTPVRASTNLPKPTSSHKEDTPTGSISIGLSTDQVVDESSDDEIKYETTHKPVVSDDVSEDDAGDDTSDDDTDLGGEVDATLGSTASREADASSRQLFHPPDESDYGDETGDDEDDSTVSSSSPESSPAVDEEPLVALPSASIRRQQDYPRRILETAKSGRPYHTWFDGKSSFHNGGAIFPDGYQKSTRFTGSPWICPVRSCRQVHKTAFSLGDHFKVTHKRSMLNDNMDGTLSVVGSYSKRGQPAKYLPVVVSRQPLDPREPPMAEPMEPTGKARFPSEAIQAESESESESLDPETLVTGDIKDSARPAGPSEVVQQTSAHKMWQYIRPFLTNHRDSAPKGNWVQDVIHLPRVRDIKWNEPRIKELPYMDTHPRDITALIIQVTGVEAPTPCTACAQGRGPFNGCIMISPQASQEPRNSILGCANCYYHCNHSKCSHCAAVVRRHDQRRRKCLTDKKAIYNVKVLSDRARGAVRLEKSAKEPDASRTVVNNSVGETSQPRVKIYKPDEIYSLEMASEDRAYKMIPGEHGESISMCGALIPDRYDLDRTVPGRPWVCPIRSCRAVFKKIIGLGSHFSVKHRGNLLNDNQDGTLSIVGAYNSPLKGSKYCAPLVISQKPLDKDEPPMEASKVPGYVRVGDTNVDTQPCPADRTALKPGNTAISARASRAEPSKFDDHSGAKRIWNHILPFLPLSLDPDIFDSEVIRLFALPVLQRVQWRKTWMKRRLDNDRFQIFAILVHVLGVERKASGEKWCSLCTSGEGPFEGCWILPRTAAWESHQYAMCCANCLFVHKRSHCSVKSSWEARCDRRPGEQTFTRTPPPVTEWAASAAAANGSSQAKKRQLSASDVNEEPRPRRRRHERNTGSDEEEQTRAERRTVTLPLPLPRRTTRATNARARKPTSPEPQTEGSNSFPSLSSPAVAMAGRQNADELLEMEDWEIAPGRIREDGAAQPNNIAFSKSFLENSQSIPVAADVNFRVDTIKSGHTLDFDAASSNTRYCSVAAGKLRVSIDGQPEFVIGPHGVFKIKPGVKARAQNRLYIDSVVHVVSVRE</sequence>
<feature type="compositionally biased region" description="Polar residues" evidence="1">
    <location>
        <begin position="19"/>
        <end position="28"/>
    </location>
</feature>
<evidence type="ECO:0000256" key="1">
    <source>
        <dbReference type="SAM" id="MobiDB-lite"/>
    </source>
</evidence>
<comment type="caution">
    <text evidence="3">The sequence shown here is derived from an EMBL/GenBank/DDBJ whole genome shotgun (WGS) entry which is preliminary data.</text>
</comment>
<feature type="compositionally biased region" description="Basic and acidic residues" evidence="1">
    <location>
        <begin position="386"/>
        <end position="398"/>
    </location>
</feature>
<dbReference type="Pfam" id="PF12511">
    <property type="entry name" value="DUF3716"/>
    <property type="match status" value="2"/>
</dbReference>
<gene>
    <name evidence="3" type="ORF">DHEL01_v207817</name>
</gene>
<organism evidence="3 4">
    <name type="scientific">Diaporthe helianthi</name>
    <dbReference type="NCBI Taxonomy" id="158607"/>
    <lineage>
        <taxon>Eukaryota</taxon>
        <taxon>Fungi</taxon>
        <taxon>Dikarya</taxon>
        <taxon>Ascomycota</taxon>
        <taxon>Pezizomycotina</taxon>
        <taxon>Sordariomycetes</taxon>
        <taxon>Sordariomycetidae</taxon>
        <taxon>Diaporthales</taxon>
        <taxon>Diaporthaceae</taxon>
        <taxon>Diaporthe</taxon>
    </lineage>
</organism>
<dbReference type="InParanoid" id="A0A2P5HU59"/>
<dbReference type="EMBL" id="MAVT02000734">
    <property type="protein sequence ID" value="POS73782.1"/>
    <property type="molecule type" value="Genomic_DNA"/>
</dbReference>
<feature type="compositionally biased region" description="Acidic residues" evidence="1">
    <location>
        <begin position="401"/>
        <end position="420"/>
    </location>
</feature>
<feature type="region of interest" description="Disordered" evidence="1">
    <location>
        <begin position="1172"/>
        <end position="1261"/>
    </location>
</feature>
<keyword evidence="4" id="KW-1185">Reference proteome</keyword>
<feature type="compositionally biased region" description="Polar residues" evidence="1">
    <location>
        <begin position="366"/>
        <end position="378"/>
    </location>
</feature>
<feature type="compositionally biased region" description="Low complexity" evidence="1">
    <location>
        <begin position="280"/>
        <end position="293"/>
    </location>
</feature>
<dbReference type="InterPro" id="IPR013087">
    <property type="entry name" value="Znf_C2H2_type"/>
</dbReference>
<feature type="compositionally biased region" description="Low complexity" evidence="1">
    <location>
        <begin position="1172"/>
        <end position="1181"/>
    </location>
</feature>
<dbReference type="OrthoDB" id="3545073at2759"/>
<feature type="compositionally biased region" description="Polar residues" evidence="1">
    <location>
        <begin position="61"/>
        <end position="75"/>
    </location>
</feature>
<feature type="region of interest" description="Disordered" evidence="1">
    <location>
        <begin position="1"/>
        <end position="494"/>
    </location>
</feature>
<dbReference type="SMART" id="SM00355">
    <property type="entry name" value="ZnF_C2H2"/>
    <property type="match status" value="2"/>
</dbReference>
<feature type="compositionally biased region" description="Low complexity" evidence="1">
    <location>
        <begin position="462"/>
        <end position="473"/>
    </location>
</feature>
<feature type="compositionally biased region" description="Polar residues" evidence="1">
    <location>
        <begin position="187"/>
        <end position="200"/>
    </location>
</feature>
<feature type="compositionally biased region" description="Polar residues" evidence="1">
    <location>
        <begin position="111"/>
        <end position="142"/>
    </location>
</feature>
<dbReference type="STRING" id="158607.A0A2P5HU59"/>
<dbReference type="PROSITE" id="PS00028">
    <property type="entry name" value="ZINC_FINGER_C2H2_1"/>
    <property type="match status" value="1"/>
</dbReference>
<dbReference type="InterPro" id="IPR022190">
    <property type="entry name" value="DUF3716"/>
</dbReference>
<feature type="compositionally biased region" description="Polar residues" evidence="1">
    <location>
        <begin position="1247"/>
        <end position="1261"/>
    </location>
</feature>
<evidence type="ECO:0000313" key="3">
    <source>
        <dbReference type="EMBL" id="POS73782.1"/>
    </source>
</evidence>
<feature type="domain" description="C2H2-type" evidence="2">
    <location>
        <begin position="901"/>
        <end position="924"/>
    </location>
</feature>
<name>A0A2P5HU59_DIAHE</name>